<evidence type="ECO:0000313" key="3">
    <source>
        <dbReference type="Proteomes" id="UP000001826"/>
    </source>
</evidence>
<dbReference type="OrthoDB" id="370924at2157"/>
<dbReference type="AlphaFoldDB" id="Q8TVQ5"/>
<keyword evidence="1" id="KW-0812">Transmembrane</keyword>
<feature type="transmembrane region" description="Helical" evidence="1">
    <location>
        <begin position="127"/>
        <end position="147"/>
    </location>
</feature>
<evidence type="ECO:0000313" key="2">
    <source>
        <dbReference type="EMBL" id="AAM02546.1"/>
    </source>
</evidence>
<organism evidence="2 3">
    <name type="scientific">Methanopyrus kandleri (strain AV19 / DSM 6324 / JCM 9639 / NBRC 100938)</name>
    <dbReference type="NCBI Taxonomy" id="190192"/>
    <lineage>
        <taxon>Archaea</taxon>
        <taxon>Methanobacteriati</taxon>
        <taxon>Methanobacteriota</taxon>
        <taxon>Methanomada group</taxon>
        <taxon>Methanopyri</taxon>
        <taxon>Methanopyrales</taxon>
        <taxon>Methanopyraceae</taxon>
        <taxon>Methanopyrus</taxon>
    </lineage>
</organism>
<dbReference type="PaxDb" id="190192-MK1333"/>
<protein>
    <submittedName>
        <fullName evidence="2">Uncharacterized domain specific for M.kandleri, MK-2 family</fullName>
    </submittedName>
</protein>
<proteinExistence type="predicted"/>
<dbReference type="RefSeq" id="WP_011019701.1">
    <property type="nucleotide sequence ID" value="NC_003551.1"/>
</dbReference>
<dbReference type="Proteomes" id="UP000001826">
    <property type="component" value="Chromosome"/>
</dbReference>
<dbReference type="EnsemblBacteria" id="AAM02546">
    <property type="protein sequence ID" value="AAM02546"/>
    <property type="gene ID" value="MK1333"/>
</dbReference>
<evidence type="ECO:0000256" key="1">
    <source>
        <dbReference type="SAM" id="Phobius"/>
    </source>
</evidence>
<dbReference type="InParanoid" id="Q8TVQ5"/>
<reference evidence="2 3" key="1">
    <citation type="journal article" date="2002" name="Proc. Natl. Acad. Sci. U.S.A.">
        <title>The complete genome of hyperthermophile Methanopyrus kandleri AV19 and monophyly of archaeal methanogens.</title>
        <authorList>
            <person name="Slesarev A.I."/>
            <person name="Mezhevaya K.V."/>
            <person name="Makarova K.S."/>
            <person name="Polushin N.N."/>
            <person name="Shcherbinina O.V."/>
            <person name="Shakhova V.V."/>
            <person name="Belova G.I."/>
            <person name="Aravind L."/>
            <person name="Natale D.A."/>
            <person name="Rogozin I.B."/>
            <person name="Tatusov R.L."/>
            <person name="Wolf Y.I."/>
            <person name="Stetter K.O."/>
            <person name="Malykh A.G."/>
            <person name="Koonin E.V."/>
            <person name="Kozyavkin S.A."/>
        </authorList>
    </citation>
    <scope>NUCLEOTIDE SEQUENCE [LARGE SCALE GENOMIC DNA]</scope>
    <source>
        <strain evidence="3">AV19 / DSM 6324 / JCM 9639 / NBRC 100938</strain>
    </source>
</reference>
<keyword evidence="3" id="KW-1185">Reference proteome</keyword>
<dbReference type="GeneID" id="1477928"/>
<keyword evidence="1" id="KW-0472">Membrane</keyword>
<dbReference type="KEGG" id="mka:MK1333"/>
<dbReference type="HOGENOM" id="CLU_833167_0_0_2"/>
<dbReference type="EMBL" id="AE009439">
    <property type="protein sequence ID" value="AAM02546.1"/>
    <property type="molecule type" value="Genomic_DNA"/>
</dbReference>
<name>Q8TVQ5_METKA</name>
<gene>
    <name evidence="2" type="ordered locus">MK1333</name>
</gene>
<keyword evidence="1" id="KW-1133">Transmembrane helix</keyword>
<accession>Q8TVQ5</accession>
<sequence length="333" mass="36980">MNTGKAWRESLPPEEARKLLDLAREDLAKIPQLKSGELEDESGLRLVVYDVTEDKVLLLLARPSLEFIRGHNPRLAELLHVLESTADSLLEWDIFQLSARAREVKDLLEGAGLASTGAIRYLLHPELALGTFLLTSGFGFIAFLPWIELLKRFPRLGEAEFRWEPSALLEYARRLAYVGVLYGAELAYWTCCEIAVKALLRVLGLWDYTVNGRIFDLADSDVWAPLLEEPTKRLMSELSGLPRPLVGAWYGLMEAVTKREIGPGGVNVRNAVLRVVGHAVCATLPLPLGALLHSLWADECDFGDRFLEYWPGVLAPVLAVLGALAENALTGVW</sequence>